<comment type="caution">
    <text evidence="1">The sequence shown here is derived from an EMBL/GenBank/DDBJ whole genome shotgun (WGS) entry which is preliminary data.</text>
</comment>
<evidence type="ECO:0000313" key="1">
    <source>
        <dbReference type="EMBL" id="MPN44141.1"/>
    </source>
</evidence>
<sequence length="53" mass="6234">MKDRRTDFGNIEDEIADVSLYGEFVSTFHSWVSSERQKSKVKELEHISEEKSK</sequence>
<name>A0A645HYM0_9ZZZZ</name>
<dbReference type="EMBL" id="VSSQ01103029">
    <property type="protein sequence ID" value="MPN44141.1"/>
    <property type="molecule type" value="Genomic_DNA"/>
</dbReference>
<dbReference type="AlphaFoldDB" id="A0A645HYM0"/>
<gene>
    <name evidence="1" type="ORF">SDC9_191702</name>
</gene>
<organism evidence="1">
    <name type="scientific">bioreactor metagenome</name>
    <dbReference type="NCBI Taxonomy" id="1076179"/>
    <lineage>
        <taxon>unclassified sequences</taxon>
        <taxon>metagenomes</taxon>
        <taxon>ecological metagenomes</taxon>
    </lineage>
</organism>
<accession>A0A645HYM0</accession>
<reference evidence="1" key="1">
    <citation type="submission" date="2019-08" db="EMBL/GenBank/DDBJ databases">
        <authorList>
            <person name="Kucharzyk K."/>
            <person name="Murdoch R.W."/>
            <person name="Higgins S."/>
            <person name="Loffler F."/>
        </authorList>
    </citation>
    <scope>NUCLEOTIDE SEQUENCE</scope>
</reference>
<protein>
    <submittedName>
        <fullName evidence="1">Uncharacterized protein</fullName>
    </submittedName>
</protein>
<proteinExistence type="predicted"/>